<evidence type="ECO:0000256" key="2">
    <source>
        <dbReference type="ARBA" id="ARBA00009410"/>
    </source>
</evidence>
<comment type="caution">
    <text evidence="6">The sequence shown here is derived from an EMBL/GenBank/DDBJ whole genome shotgun (WGS) entry which is preliminary data.</text>
</comment>
<dbReference type="PANTHER" id="PTHR13847:SF286">
    <property type="entry name" value="D-AMINO ACID DEHYDROGENASE"/>
    <property type="match status" value="1"/>
</dbReference>
<keyword evidence="3" id="KW-0285">Flavoprotein</keyword>
<evidence type="ECO:0000313" key="6">
    <source>
        <dbReference type="EMBL" id="MCP2309127.1"/>
    </source>
</evidence>
<evidence type="ECO:0000256" key="1">
    <source>
        <dbReference type="ARBA" id="ARBA00001974"/>
    </source>
</evidence>
<evidence type="ECO:0000256" key="4">
    <source>
        <dbReference type="ARBA" id="ARBA00023002"/>
    </source>
</evidence>
<dbReference type="InterPro" id="IPR017741">
    <property type="entry name" value="FAD-dependent_OxRdtase_HpnW"/>
</dbReference>
<dbReference type="SUPFAM" id="SSF51905">
    <property type="entry name" value="FAD/NAD(P)-binding domain"/>
    <property type="match status" value="1"/>
</dbReference>
<dbReference type="InterPro" id="IPR036188">
    <property type="entry name" value="FAD/NAD-bd_sf"/>
</dbReference>
<dbReference type="InterPro" id="IPR006076">
    <property type="entry name" value="FAD-dep_OxRdtase"/>
</dbReference>
<dbReference type="Gene3D" id="3.50.50.60">
    <property type="entry name" value="FAD/NAD(P)-binding domain"/>
    <property type="match status" value="1"/>
</dbReference>
<name>A0ABT1IVH2_9ACTN</name>
<dbReference type="PANTHER" id="PTHR13847">
    <property type="entry name" value="SARCOSINE DEHYDROGENASE-RELATED"/>
    <property type="match status" value="1"/>
</dbReference>
<comment type="similarity">
    <text evidence="2">Belongs to the DadA oxidoreductase family.</text>
</comment>
<comment type="cofactor">
    <cofactor evidence="1">
        <name>FAD</name>
        <dbReference type="ChEBI" id="CHEBI:57692"/>
    </cofactor>
</comment>
<proteinExistence type="inferred from homology"/>
<keyword evidence="4" id="KW-0560">Oxidoreductase</keyword>
<protein>
    <submittedName>
        <fullName evidence="6">FAD dependent oxidoreductase TIGR03364</fullName>
    </submittedName>
</protein>
<dbReference type="NCBIfam" id="TIGR03364">
    <property type="entry name" value="HpnW_proposed"/>
    <property type="match status" value="1"/>
</dbReference>
<feature type="domain" description="FAD dependent oxidoreductase" evidence="5">
    <location>
        <begin position="9"/>
        <end position="363"/>
    </location>
</feature>
<gene>
    <name evidence="6" type="ORF">FHR36_002251</name>
</gene>
<organism evidence="6 7">
    <name type="scientific">Kitasatospora paracochleata</name>
    <dbReference type="NCBI Taxonomy" id="58354"/>
    <lineage>
        <taxon>Bacteria</taxon>
        <taxon>Bacillati</taxon>
        <taxon>Actinomycetota</taxon>
        <taxon>Actinomycetes</taxon>
        <taxon>Kitasatosporales</taxon>
        <taxon>Streptomycetaceae</taxon>
        <taxon>Kitasatospora</taxon>
    </lineage>
</organism>
<dbReference type="Pfam" id="PF01266">
    <property type="entry name" value="DAO"/>
    <property type="match status" value="1"/>
</dbReference>
<dbReference type="Proteomes" id="UP001206483">
    <property type="component" value="Unassembled WGS sequence"/>
</dbReference>
<evidence type="ECO:0000259" key="5">
    <source>
        <dbReference type="Pfam" id="PF01266"/>
    </source>
</evidence>
<evidence type="ECO:0000313" key="7">
    <source>
        <dbReference type="Proteomes" id="UP001206483"/>
    </source>
</evidence>
<dbReference type="RefSeq" id="WP_253796104.1">
    <property type="nucleotide sequence ID" value="NZ_BAAAUB010000088.1"/>
</dbReference>
<dbReference type="Gene3D" id="3.30.9.10">
    <property type="entry name" value="D-Amino Acid Oxidase, subunit A, domain 2"/>
    <property type="match status" value="1"/>
</dbReference>
<reference evidence="6 7" key="1">
    <citation type="submission" date="2022-06" db="EMBL/GenBank/DDBJ databases">
        <title>Sequencing the genomes of 1000 actinobacteria strains.</title>
        <authorList>
            <person name="Klenk H.-P."/>
        </authorList>
    </citation>
    <scope>NUCLEOTIDE SEQUENCE [LARGE SCALE GENOMIC DNA]</scope>
    <source>
        <strain evidence="6 7">DSM 41656</strain>
    </source>
</reference>
<dbReference type="EMBL" id="JAMZDX010000002">
    <property type="protein sequence ID" value="MCP2309127.1"/>
    <property type="molecule type" value="Genomic_DNA"/>
</dbReference>
<evidence type="ECO:0000256" key="3">
    <source>
        <dbReference type="ARBA" id="ARBA00022630"/>
    </source>
</evidence>
<accession>A0ABT1IVH2</accession>
<keyword evidence="7" id="KW-1185">Reference proteome</keyword>
<sequence length="377" mass="39684">MLDTLGSADVVVIGAGIVGLAHAHEALERGLSVAVVERADRATGASVRNFGHACATAQAGDALRYGMAARATWTELADEAGFWLRRTGTVMVARAEDELAVLAEFAELRGEDQARMLTAGQVAERVPVGPDVVGGAWLPGDLRVDPRAAAPAIARHLAARGVAFHFATTAHTVEPGAVRTSRGVLKAGAIVLATGHDLDRHYPELAAEHAVRRCALRMLRVDAPGGAVIEPAVQTGYSLLRYAGFEACPSLSEVRERLTREHPELIGMGLNLMYTQRPDGTLTIGDTHAYDTTHDPFDDEELDRAVLAETAKLLGAGELTVRERWRGVYAAGREPFLVAAPAEGVRVAAVTSGIGMTTAFGLAPEVLDGLGLGAAGR</sequence>